<dbReference type="AlphaFoldDB" id="L9L8F5"/>
<dbReference type="Proteomes" id="UP000011518">
    <property type="component" value="Unassembled WGS sequence"/>
</dbReference>
<reference evidence="3" key="1">
    <citation type="submission" date="2012-07" db="EMBL/GenBank/DDBJ databases">
        <title>Genome of the Chinese tree shrew, a rising model animal genetically related to primates.</title>
        <authorList>
            <person name="Zhang G."/>
            <person name="Fan Y."/>
            <person name="Yao Y."/>
            <person name="Huang Z."/>
        </authorList>
    </citation>
    <scope>NUCLEOTIDE SEQUENCE [LARGE SCALE GENOMIC DNA]</scope>
</reference>
<keyword evidence="3" id="KW-1185">Reference proteome</keyword>
<organism evidence="2 3">
    <name type="scientific">Tupaia chinensis</name>
    <name type="common">Chinese tree shrew</name>
    <name type="synonym">Tupaia belangeri chinensis</name>
    <dbReference type="NCBI Taxonomy" id="246437"/>
    <lineage>
        <taxon>Eukaryota</taxon>
        <taxon>Metazoa</taxon>
        <taxon>Chordata</taxon>
        <taxon>Craniata</taxon>
        <taxon>Vertebrata</taxon>
        <taxon>Euteleostomi</taxon>
        <taxon>Mammalia</taxon>
        <taxon>Eutheria</taxon>
        <taxon>Euarchontoglires</taxon>
        <taxon>Scandentia</taxon>
        <taxon>Tupaiidae</taxon>
        <taxon>Tupaia</taxon>
    </lineage>
</organism>
<evidence type="ECO:0000313" key="2">
    <source>
        <dbReference type="EMBL" id="ELW71256.1"/>
    </source>
</evidence>
<sequence length="247" mass="26977">MRHRARAPDRERSWSPRAEEGSVNGFATLLPGRPGGAGREAVKRRPVGSGACSVVCTASQARGLSFQTTCCGAGLGDPRGRCWLKDQGWAPLPSSVCNVENNIPYFRKHRPPTTRKAGEQRAFEGLDVGRRGEGILNQLDHKRFCLDRCSSGGTLPVVASAPSGAVWSSQGCWWSSWGKGRLPPSGITSTLPKSCIRCYKVDQQNQDIGVHVTPESLGLRRRYFSVFVHFKGRQVLGISTVCHLMPF</sequence>
<proteinExistence type="predicted"/>
<gene>
    <name evidence="2" type="ORF">TREES_T100015680</name>
</gene>
<dbReference type="EMBL" id="KB320472">
    <property type="protein sequence ID" value="ELW71256.1"/>
    <property type="molecule type" value="Genomic_DNA"/>
</dbReference>
<name>L9L8F5_TUPCH</name>
<feature type="compositionally biased region" description="Basic and acidic residues" evidence="1">
    <location>
        <begin position="1"/>
        <end position="20"/>
    </location>
</feature>
<accession>L9L8F5</accession>
<dbReference type="InParanoid" id="L9L8F5"/>
<feature type="region of interest" description="Disordered" evidence="1">
    <location>
        <begin position="1"/>
        <end position="43"/>
    </location>
</feature>
<reference evidence="3" key="2">
    <citation type="journal article" date="2013" name="Nat. Commun.">
        <title>Genome of the Chinese tree shrew.</title>
        <authorList>
            <person name="Fan Y."/>
            <person name="Huang Z.Y."/>
            <person name="Cao C.C."/>
            <person name="Chen C.S."/>
            <person name="Chen Y.X."/>
            <person name="Fan D.D."/>
            <person name="He J."/>
            <person name="Hou H.L."/>
            <person name="Hu L."/>
            <person name="Hu X.T."/>
            <person name="Jiang X.T."/>
            <person name="Lai R."/>
            <person name="Lang Y.S."/>
            <person name="Liang B."/>
            <person name="Liao S.G."/>
            <person name="Mu D."/>
            <person name="Ma Y.Y."/>
            <person name="Niu Y.Y."/>
            <person name="Sun X.Q."/>
            <person name="Xia J.Q."/>
            <person name="Xiao J."/>
            <person name="Xiong Z.Q."/>
            <person name="Xu L."/>
            <person name="Yang L."/>
            <person name="Zhang Y."/>
            <person name="Zhao W."/>
            <person name="Zhao X.D."/>
            <person name="Zheng Y.T."/>
            <person name="Zhou J.M."/>
            <person name="Zhu Y.B."/>
            <person name="Zhang G.J."/>
            <person name="Wang J."/>
            <person name="Yao Y.G."/>
        </authorList>
    </citation>
    <scope>NUCLEOTIDE SEQUENCE [LARGE SCALE GENOMIC DNA]</scope>
</reference>
<protein>
    <submittedName>
        <fullName evidence="2">Uncharacterized protein</fullName>
    </submittedName>
</protein>
<evidence type="ECO:0000313" key="3">
    <source>
        <dbReference type="Proteomes" id="UP000011518"/>
    </source>
</evidence>
<evidence type="ECO:0000256" key="1">
    <source>
        <dbReference type="SAM" id="MobiDB-lite"/>
    </source>
</evidence>